<name>A0AAP9XXG8_BURGL</name>
<accession>A0AAP9XXG8</accession>
<dbReference type="EMBL" id="CP065600">
    <property type="protein sequence ID" value="QPQ90448.1"/>
    <property type="molecule type" value="Genomic_DNA"/>
</dbReference>
<dbReference type="GeneID" id="45695211"/>
<gene>
    <name evidence="1" type="ORF">I6H06_01380</name>
</gene>
<evidence type="ECO:0000313" key="2">
    <source>
        <dbReference type="Proteomes" id="UP000594892"/>
    </source>
</evidence>
<protein>
    <submittedName>
        <fullName evidence="1">Heme-binding protein</fullName>
    </submittedName>
</protein>
<sequence length="89" mass="9430">MLPSAGVAFGVAWTAASHGLSTPTWNAALENPQVAPLACRPRMAAVAGGCPILVDGRVVWAASAFRAAMRSRDRELGELALKQRRFGLR</sequence>
<reference evidence="1 2" key="1">
    <citation type="submission" date="2020-12" db="EMBL/GenBank/DDBJ databases">
        <title>FDA dAtabase for Regulatory Grade micrObial Sequences (FDA-ARGOS): Supporting development and validation of Infectious Disease Dx tests.</title>
        <authorList>
            <person name="Minogue T."/>
            <person name="Wolcott M."/>
            <person name="Wasieloski L."/>
            <person name="Aguilar W."/>
            <person name="Moore D."/>
            <person name="Jaissle J."/>
            <person name="Tallon L."/>
            <person name="Sadzewicz L."/>
            <person name="Zhao X."/>
            <person name="Boylan J."/>
            <person name="Ott S."/>
            <person name="Bowen H."/>
            <person name="Vavikolanu K."/>
            <person name="Mehta A."/>
            <person name="Aluvathingal J."/>
            <person name="Nadendla S."/>
            <person name="Yan Y."/>
            <person name="Sichtig H."/>
        </authorList>
    </citation>
    <scope>NUCLEOTIDE SEQUENCE [LARGE SCALE GENOMIC DNA]</scope>
    <source>
        <strain evidence="1 2">FDAARGOS_949</strain>
    </source>
</reference>
<dbReference type="RefSeq" id="WP_050811443.1">
    <property type="nucleotide sequence ID" value="NZ_CP021075.1"/>
</dbReference>
<dbReference type="InterPro" id="IPR038084">
    <property type="entry name" value="PduO/GlcC-like_sf"/>
</dbReference>
<dbReference type="Gene3D" id="3.30.450.150">
    <property type="entry name" value="Haem-degrading domain"/>
    <property type="match status" value="1"/>
</dbReference>
<dbReference type="AlphaFoldDB" id="A0AAP9XXG8"/>
<dbReference type="Pfam" id="PF03928">
    <property type="entry name" value="HbpS-like"/>
    <property type="match status" value="1"/>
</dbReference>
<dbReference type="InterPro" id="IPR005624">
    <property type="entry name" value="PduO/GlcC-like"/>
</dbReference>
<evidence type="ECO:0000313" key="1">
    <source>
        <dbReference type="EMBL" id="QPQ90448.1"/>
    </source>
</evidence>
<organism evidence="1 2">
    <name type="scientific">Burkholderia glumae</name>
    <name type="common">Pseudomonas glumae</name>
    <dbReference type="NCBI Taxonomy" id="337"/>
    <lineage>
        <taxon>Bacteria</taxon>
        <taxon>Pseudomonadati</taxon>
        <taxon>Pseudomonadota</taxon>
        <taxon>Betaproteobacteria</taxon>
        <taxon>Burkholderiales</taxon>
        <taxon>Burkholderiaceae</taxon>
        <taxon>Burkholderia</taxon>
    </lineage>
</organism>
<proteinExistence type="predicted"/>
<dbReference type="SUPFAM" id="SSF143744">
    <property type="entry name" value="GlcG-like"/>
    <property type="match status" value="1"/>
</dbReference>
<dbReference type="Proteomes" id="UP000594892">
    <property type="component" value="Chromosome 1"/>
</dbReference>